<dbReference type="GO" id="GO:0005432">
    <property type="term" value="F:calcium:sodium antiporter activity"/>
    <property type="evidence" value="ECO:0007669"/>
    <property type="project" value="InterPro"/>
</dbReference>
<keyword evidence="7" id="KW-0406">Ion transport</keyword>
<dbReference type="InterPro" id="IPR004837">
    <property type="entry name" value="NaCa_Exmemb"/>
</dbReference>
<gene>
    <name evidence="11" type="ORF">WR25_20180</name>
</gene>
<dbReference type="Gene3D" id="2.60.40.2030">
    <property type="match status" value="1"/>
</dbReference>
<keyword evidence="6 9" id="KW-1133">Transmembrane helix</keyword>
<comment type="subcellular location">
    <subcellularLocation>
        <location evidence="1">Endomembrane system</location>
        <topology evidence="1">Multi-pass membrane protein</topology>
    </subcellularLocation>
</comment>
<evidence type="ECO:0000256" key="4">
    <source>
        <dbReference type="ARBA" id="ARBA00022568"/>
    </source>
</evidence>
<evidence type="ECO:0000256" key="5">
    <source>
        <dbReference type="ARBA" id="ARBA00022692"/>
    </source>
</evidence>
<dbReference type="AlphaFoldDB" id="A0A2A2KQA8"/>
<feature type="transmembrane region" description="Helical" evidence="9">
    <location>
        <begin position="207"/>
        <end position="224"/>
    </location>
</feature>
<protein>
    <recommendedName>
        <fullName evidence="10">Sodium/calcium exchanger membrane region domain-containing protein</fullName>
    </recommendedName>
</protein>
<dbReference type="EMBL" id="LIAE01007957">
    <property type="protein sequence ID" value="PAV76125.1"/>
    <property type="molecule type" value="Genomic_DNA"/>
</dbReference>
<evidence type="ECO:0000256" key="1">
    <source>
        <dbReference type="ARBA" id="ARBA00004127"/>
    </source>
</evidence>
<name>A0A2A2KQA8_9BILA</name>
<dbReference type="GO" id="GO:0012505">
    <property type="term" value="C:endomembrane system"/>
    <property type="evidence" value="ECO:0007669"/>
    <property type="project" value="UniProtKB-SubCell"/>
</dbReference>
<evidence type="ECO:0000259" key="10">
    <source>
        <dbReference type="Pfam" id="PF01699"/>
    </source>
</evidence>
<dbReference type="InterPro" id="IPR044880">
    <property type="entry name" value="NCX_ion-bd_dom_sf"/>
</dbReference>
<organism evidence="11 12">
    <name type="scientific">Diploscapter pachys</name>
    <dbReference type="NCBI Taxonomy" id="2018661"/>
    <lineage>
        <taxon>Eukaryota</taxon>
        <taxon>Metazoa</taxon>
        <taxon>Ecdysozoa</taxon>
        <taxon>Nematoda</taxon>
        <taxon>Chromadorea</taxon>
        <taxon>Rhabditida</taxon>
        <taxon>Rhabditina</taxon>
        <taxon>Rhabditomorpha</taxon>
        <taxon>Rhabditoidea</taxon>
        <taxon>Rhabditidae</taxon>
        <taxon>Diploscapter</taxon>
    </lineage>
</organism>
<dbReference type="InterPro" id="IPR038081">
    <property type="entry name" value="CalX-like_sf"/>
</dbReference>
<accession>A0A2A2KQA8</accession>
<dbReference type="PRINTS" id="PR01259">
    <property type="entry name" value="NACAEXCHNGR"/>
</dbReference>
<dbReference type="GO" id="GO:0030424">
    <property type="term" value="C:axon"/>
    <property type="evidence" value="ECO:0007669"/>
    <property type="project" value="TreeGrafter"/>
</dbReference>
<keyword evidence="12" id="KW-1185">Reference proteome</keyword>
<evidence type="ECO:0000256" key="9">
    <source>
        <dbReference type="SAM" id="Phobius"/>
    </source>
</evidence>
<evidence type="ECO:0000256" key="6">
    <source>
        <dbReference type="ARBA" id="ARBA00022989"/>
    </source>
</evidence>
<evidence type="ECO:0000313" key="11">
    <source>
        <dbReference type="EMBL" id="PAV76125.1"/>
    </source>
</evidence>
<dbReference type="PANTHER" id="PTHR11878:SF76">
    <property type="entry name" value="CALX-BETA DOMAIN-CONTAINING PROTEIN"/>
    <property type="match status" value="1"/>
</dbReference>
<dbReference type="GO" id="GO:0098703">
    <property type="term" value="P:calcium ion import across plasma membrane"/>
    <property type="evidence" value="ECO:0007669"/>
    <property type="project" value="TreeGrafter"/>
</dbReference>
<sequence>MFYGQEYEKYIDIEILDDKADEKDETFTIEITKIHDHTFTFGVKRKTIVTIVSDDNMLKNVTNVRKLLGHYMKKMTPGQQTWKEQILNAVSVNAGDIANATLGDCLTHALAFPWKFAFAFIPPPSLLNGYPCFIIALVAIGFITAVVGDLASIFGCMVGIPDAVTAITLVALGTSLPDTFASKIAAENDNSADNAIGNVTGSNSVNVFLGLGLPWVIAAIYWAAKGQTFNVPAGDLGYR</sequence>
<dbReference type="GO" id="GO:0098794">
    <property type="term" value="C:postsynapse"/>
    <property type="evidence" value="ECO:0007669"/>
    <property type="project" value="TreeGrafter"/>
</dbReference>
<dbReference type="STRING" id="2018661.A0A2A2KQA8"/>
<evidence type="ECO:0000313" key="12">
    <source>
        <dbReference type="Proteomes" id="UP000218231"/>
    </source>
</evidence>
<evidence type="ECO:0000256" key="3">
    <source>
        <dbReference type="ARBA" id="ARBA00022449"/>
    </source>
</evidence>
<dbReference type="InterPro" id="IPR004836">
    <property type="entry name" value="Na_Ca_Ex"/>
</dbReference>
<dbReference type="Proteomes" id="UP000218231">
    <property type="component" value="Unassembled WGS sequence"/>
</dbReference>
<keyword evidence="3" id="KW-0050">Antiport</keyword>
<comment type="caution">
    <text evidence="11">The sequence shown here is derived from an EMBL/GenBank/DDBJ whole genome shotgun (WGS) entry which is preliminary data.</text>
</comment>
<evidence type="ECO:0000256" key="2">
    <source>
        <dbReference type="ARBA" id="ARBA00022448"/>
    </source>
</evidence>
<keyword evidence="8 9" id="KW-0472">Membrane</keyword>
<dbReference type="OrthoDB" id="418484at2759"/>
<dbReference type="GO" id="GO:0042383">
    <property type="term" value="C:sarcolemma"/>
    <property type="evidence" value="ECO:0007669"/>
    <property type="project" value="TreeGrafter"/>
</dbReference>
<reference evidence="11 12" key="1">
    <citation type="journal article" date="2017" name="Curr. Biol.">
        <title>Genome architecture and evolution of a unichromosomal asexual nematode.</title>
        <authorList>
            <person name="Fradin H."/>
            <person name="Zegar C."/>
            <person name="Gutwein M."/>
            <person name="Lucas J."/>
            <person name="Kovtun M."/>
            <person name="Corcoran D."/>
            <person name="Baugh L.R."/>
            <person name="Kiontke K."/>
            <person name="Gunsalus K."/>
            <person name="Fitch D.H."/>
            <person name="Piano F."/>
        </authorList>
    </citation>
    <scope>NUCLEOTIDE SEQUENCE [LARGE SCALE GENOMIC DNA]</scope>
    <source>
        <strain evidence="11">PF1309</strain>
    </source>
</reference>
<evidence type="ECO:0000256" key="8">
    <source>
        <dbReference type="ARBA" id="ARBA00023136"/>
    </source>
</evidence>
<dbReference type="PANTHER" id="PTHR11878">
    <property type="entry name" value="SODIUM/CALCIUM EXCHANGER"/>
    <property type="match status" value="1"/>
</dbReference>
<dbReference type="Gene3D" id="1.20.1420.30">
    <property type="entry name" value="NCX, central ion-binding region"/>
    <property type="match status" value="1"/>
</dbReference>
<keyword evidence="4" id="KW-0109">Calcium transport</keyword>
<dbReference type="Pfam" id="PF01699">
    <property type="entry name" value="Na_Ca_ex"/>
    <property type="match status" value="1"/>
</dbReference>
<feature type="domain" description="Sodium/calcium exchanger membrane region" evidence="10">
    <location>
        <begin position="132"/>
        <end position="233"/>
    </location>
</feature>
<keyword evidence="5 9" id="KW-0812">Transmembrane</keyword>
<proteinExistence type="predicted"/>
<evidence type="ECO:0000256" key="7">
    <source>
        <dbReference type="ARBA" id="ARBA00023065"/>
    </source>
</evidence>
<keyword evidence="4" id="KW-0106">Calcium</keyword>
<keyword evidence="2" id="KW-0813">Transport</keyword>
<feature type="transmembrane region" description="Helical" evidence="9">
    <location>
        <begin position="133"/>
        <end position="160"/>
    </location>
</feature>
<dbReference type="InterPro" id="IPR051171">
    <property type="entry name" value="CaCA"/>
</dbReference>
<dbReference type="SUPFAM" id="SSF141072">
    <property type="entry name" value="CalX-like"/>
    <property type="match status" value="1"/>
</dbReference>